<dbReference type="Pfam" id="PF13231">
    <property type="entry name" value="PMT_2"/>
    <property type="match status" value="1"/>
</dbReference>
<dbReference type="GO" id="GO:0009103">
    <property type="term" value="P:lipopolysaccharide biosynthetic process"/>
    <property type="evidence" value="ECO:0007669"/>
    <property type="project" value="UniProtKB-ARBA"/>
</dbReference>
<keyword evidence="4 10" id="KW-0808">Transferase</keyword>
<dbReference type="EC" id="2.4.2.43" evidence="10"/>
<keyword evidence="7 8" id="KW-0472">Membrane</keyword>
<feature type="transmembrane region" description="Helical" evidence="8">
    <location>
        <begin position="85"/>
        <end position="104"/>
    </location>
</feature>
<evidence type="ECO:0000256" key="8">
    <source>
        <dbReference type="SAM" id="Phobius"/>
    </source>
</evidence>
<dbReference type="PANTHER" id="PTHR33908">
    <property type="entry name" value="MANNOSYLTRANSFERASE YKCB-RELATED"/>
    <property type="match status" value="1"/>
</dbReference>
<evidence type="ECO:0000256" key="7">
    <source>
        <dbReference type="ARBA" id="ARBA00023136"/>
    </source>
</evidence>
<evidence type="ECO:0000313" key="10">
    <source>
        <dbReference type="EMBL" id="QDU31965.1"/>
    </source>
</evidence>
<evidence type="ECO:0000256" key="6">
    <source>
        <dbReference type="ARBA" id="ARBA00022989"/>
    </source>
</evidence>
<feature type="transmembrane region" description="Helical" evidence="8">
    <location>
        <begin position="418"/>
        <end position="437"/>
    </location>
</feature>
<reference evidence="10 11" key="1">
    <citation type="submission" date="2019-02" db="EMBL/GenBank/DDBJ databases">
        <title>Deep-cultivation of Planctomycetes and their phenomic and genomic characterization uncovers novel biology.</title>
        <authorList>
            <person name="Wiegand S."/>
            <person name="Jogler M."/>
            <person name="Boedeker C."/>
            <person name="Pinto D."/>
            <person name="Vollmers J."/>
            <person name="Rivas-Marin E."/>
            <person name="Kohn T."/>
            <person name="Peeters S.H."/>
            <person name="Heuer A."/>
            <person name="Rast P."/>
            <person name="Oberbeckmann S."/>
            <person name="Bunk B."/>
            <person name="Jeske O."/>
            <person name="Meyerdierks A."/>
            <person name="Storesund J.E."/>
            <person name="Kallscheuer N."/>
            <person name="Luecker S."/>
            <person name="Lage O.M."/>
            <person name="Pohl T."/>
            <person name="Merkel B.J."/>
            <person name="Hornburger P."/>
            <person name="Mueller R.-W."/>
            <person name="Bruemmer F."/>
            <person name="Labrenz M."/>
            <person name="Spormann A.M."/>
            <person name="Op den Camp H."/>
            <person name="Overmann J."/>
            <person name="Amann R."/>
            <person name="Jetten M.S.M."/>
            <person name="Mascher T."/>
            <person name="Medema M.H."/>
            <person name="Devos D.P."/>
            <person name="Kaster A.-K."/>
            <person name="Ovreas L."/>
            <person name="Rohde M."/>
            <person name="Galperin M.Y."/>
            <person name="Jogler C."/>
        </authorList>
    </citation>
    <scope>NUCLEOTIDE SEQUENCE [LARGE SCALE GENOMIC DNA]</scope>
    <source>
        <strain evidence="10 11">ETA_A8</strain>
    </source>
</reference>
<evidence type="ECO:0000256" key="1">
    <source>
        <dbReference type="ARBA" id="ARBA00004651"/>
    </source>
</evidence>
<feature type="transmembrane region" description="Helical" evidence="8">
    <location>
        <begin position="189"/>
        <end position="205"/>
    </location>
</feature>
<gene>
    <name evidence="10" type="primary">arnT</name>
    <name evidence="10" type="ORF">ETAA8_71270</name>
</gene>
<evidence type="ECO:0000256" key="2">
    <source>
        <dbReference type="ARBA" id="ARBA00022475"/>
    </source>
</evidence>
<feature type="transmembrane region" description="Helical" evidence="8">
    <location>
        <begin position="325"/>
        <end position="349"/>
    </location>
</feature>
<evidence type="ECO:0000259" key="9">
    <source>
        <dbReference type="Pfam" id="PF13231"/>
    </source>
</evidence>
<sequence>MKAPSTFTWHLTVVVSLAAILLLTNLGGPRLWDDDESRNAGCAVEMLLRGDWIVPIFNAELRAHKPVLTYWCMIVAYKLGGVNEFTARLPSAIAAMGTLILTYCIGRRLFNARTGLWSAIALGCSITFCMTGRAATPDSILVFTCTLAIALFVFGTFARRTVTNTETGEIDDQLGPLQRYKGHWFPQRTILVVMLYAAMGLAVLAKGPVGLVLPTAVIGMFLLIQRLAPMKEDVDQDDEAGEIRQMMVPLWLQNAARPFGPFHFLRTCWYMWPITAIVMTLLIAGPWYAAVGLQTEGNFISEFFGTHYLKRATTALEGHKGFPGFYPVMLIAGFFPFSVFALPVVVETWHRIARKDPWQPGYLLAVCWICVYIGIFSIARTKLVNYIAPCFPAAALLVGAFIDRWLADKLLVARWWPAVAFAALALVGVGMLIGGYAVGDKLLPGEQQLGLIGILPIAAGLIAIGRNLFNFDRRWTAGFVTVCCVAMTTLVFALAAQRVDAHRQDQQLVTAIFAREAKPKLASFRILEPSWVYYAKQPILELPKVDPAANQATKQNQVFAKMNDNKQAVRFLSKDPAAYMITTREQFEVLQPHLPADVTVIAEQPLFLKDKKLVVLGRQKANVVAQTPAVKEKR</sequence>
<evidence type="ECO:0000256" key="3">
    <source>
        <dbReference type="ARBA" id="ARBA00022676"/>
    </source>
</evidence>
<proteinExistence type="predicted"/>
<dbReference type="InterPro" id="IPR038731">
    <property type="entry name" value="RgtA/B/C-like"/>
</dbReference>
<keyword evidence="3 10" id="KW-0328">Glycosyltransferase</keyword>
<evidence type="ECO:0000313" key="11">
    <source>
        <dbReference type="Proteomes" id="UP000315017"/>
    </source>
</evidence>
<dbReference type="GO" id="GO:0103015">
    <property type="term" value="F:4-amino-4-deoxy-L-arabinose transferase activity"/>
    <property type="evidence" value="ECO:0007669"/>
    <property type="project" value="UniProtKB-EC"/>
</dbReference>
<feature type="transmembrane region" description="Helical" evidence="8">
    <location>
        <begin position="449"/>
        <end position="469"/>
    </location>
</feature>
<keyword evidence="6 8" id="KW-1133">Transmembrane helix</keyword>
<evidence type="ECO:0000256" key="5">
    <source>
        <dbReference type="ARBA" id="ARBA00022692"/>
    </source>
</evidence>
<dbReference type="GO" id="GO:0010041">
    <property type="term" value="P:response to iron(III) ion"/>
    <property type="evidence" value="ECO:0007669"/>
    <property type="project" value="TreeGrafter"/>
</dbReference>
<feature type="domain" description="Glycosyltransferase RgtA/B/C/D-like" evidence="9">
    <location>
        <begin position="64"/>
        <end position="156"/>
    </location>
</feature>
<dbReference type="KEGG" id="aagg:ETAA8_71270"/>
<feature type="transmembrane region" description="Helical" evidence="8">
    <location>
        <begin position="361"/>
        <end position="380"/>
    </location>
</feature>
<feature type="transmembrane region" description="Helical" evidence="8">
    <location>
        <begin position="476"/>
        <end position="496"/>
    </location>
</feature>
<keyword evidence="11" id="KW-1185">Reference proteome</keyword>
<dbReference type="Proteomes" id="UP000315017">
    <property type="component" value="Chromosome"/>
</dbReference>
<dbReference type="OrthoDB" id="9815691at2"/>
<feature type="transmembrane region" description="Helical" evidence="8">
    <location>
        <begin position="116"/>
        <end position="134"/>
    </location>
</feature>
<organism evidence="10 11">
    <name type="scientific">Anatilimnocola aggregata</name>
    <dbReference type="NCBI Taxonomy" id="2528021"/>
    <lineage>
        <taxon>Bacteria</taxon>
        <taxon>Pseudomonadati</taxon>
        <taxon>Planctomycetota</taxon>
        <taxon>Planctomycetia</taxon>
        <taxon>Pirellulales</taxon>
        <taxon>Pirellulaceae</taxon>
        <taxon>Anatilimnocola</taxon>
    </lineage>
</organism>
<dbReference type="AlphaFoldDB" id="A0A517YP11"/>
<keyword evidence="5 8" id="KW-0812">Transmembrane</keyword>
<dbReference type="InterPro" id="IPR050297">
    <property type="entry name" value="LipidA_mod_glycosyltrf_83"/>
</dbReference>
<name>A0A517YP11_9BACT</name>
<feature type="transmembrane region" description="Helical" evidence="8">
    <location>
        <begin position="140"/>
        <end position="158"/>
    </location>
</feature>
<evidence type="ECO:0000256" key="4">
    <source>
        <dbReference type="ARBA" id="ARBA00022679"/>
    </source>
</evidence>
<protein>
    <submittedName>
        <fullName evidence="10">Undecaprenyl phosphate-alpha-4-amino-4-deoxy-L-arabinose arabinosyl transferase</fullName>
        <ecNumber evidence="10">2.4.2.43</ecNumber>
    </submittedName>
</protein>
<dbReference type="EMBL" id="CP036274">
    <property type="protein sequence ID" value="QDU31965.1"/>
    <property type="molecule type" value="Genomic_DNA"/>
</dbReference>
<feature type="transmembrane region" description="Helical" evidence="8">
    <location>
        <begin position="269"/>
        <end position="289"/>
    </location>
</feature>
<comment type="subcellular location">
    <subcellularLocation>
        <location evidence="1">Cell membrane</location>
        <topology evidence="1">Multi-pass membrane protein</topology>
    </subcellularLocation>
</comment>
<feature type="transmembrane region" description="Helical" evidence="8">
    <location>
        <begin position="7"/>
        <end position="28"/>
    </location>
</feature>
<keyword evidence="2" id="KW-1003">Cell membrane</keyword>
<dbReference type="RefSeq" id="WP_145100003.1">
    <property type="nucleotide sequence ID" value="NZ_CP036274.1"/>
</dbReference>
<feature type="transmembrane region" description="Helical" evidence="8">
    <location>
        <begin position="386"/>
        <end position="406"/>
    </location>
</feature>
<accession>A0A517YP11</accession>
<dbReference type="GO" id="GO:0005886">
    <property type="term" value="C:plasma membrane"/>
    <property type="evidence" value="ECO:0007669"/>
    <property type="project" value="UniProtKB-SubCell"/>
</dbReference>
<dbReference type="PANTHER" id="PTHR33908:SF3">
    <property type="entry name" value="UNDECAPRENYL PHOSPHATE-ALPHA-4-AMINO-4-DEOXY-L-ARABINOSE ARABINOSYL TRANSFERASE"/>
    <property type="match status" value="1"/>
</dbReference>